<keyword evidence="2" id="KW-1185">Reference proteome</keyword>
<evidence type="ECO:0000313" key="2">
    <source>
        <dbReference type="Proteomes" id="UP000033633"/>
    </source>
</evidence>
<proteinExistence type="predicted"/>
<evidence type="ECO:0000313" key="1">
    <source>
        <dbReference type="EMBL" id="KKD01524.1"/>
    </source>
</evidence>
<sequence length="689" mass="79075">MDFGITSEDRMDLLERNPFTTIKANDLDDSEINDQWVDNPQGGFLDVFCPTHKISQFIIGGKGSGKTHLMRYFSHNSQRIRNKSSILEGIKRDGYFGVYFQASGLNGERFENLPFQEEKKNTLFQYSYELWCAGLLIQSLLDINNDELVFDHEENFCADVISLLSGDRSQFQDVRTLEDLKTLILDLSKAVDYAVSNAFFIEDIEVTILASRGSLIFGIPKLISEYCSYFKNVTFLYIIDELENISYSQQVYINTLLREKKLPCSFRIGARGYGIKTHKTLGSGEENREGHEYEITRLDDLFSDIVDYESFATNLILNRLKKSELISRKKSNLNIIESDVKAKKAFLESFFETSDHSEIIRIKDVDEEGYSKKIKQFKSSIDNTRIPEEDVDEIIKNISFNQSEIVESALIHLFSQYWFKNKVSVSDLISESKKLKSESEKIISAPFDNSSPINKKIGYYKNNYIAKTLRIKNHNNLDQYIGLDNLFIATTGFPRHILTVLRNIYKTEVFEGRTPFTGDSLISTRSQRIALLEASNWFDNECGCEGKLGNKVSYFLHNICELLRIEMYADKPVECSASSFTIDTTKLSKEAKDVLTWAELTGVLVRGQDRQEKNSQALIDKYHINSLLCPKWGLPLSRRGALSFVASDFECFIDINRNNEYEEFVTKFEQSRNVPFGIEEESIQLGLGF</sequence>
<dbReference type="AlphaFoldDB" id="A0A0F5VHD0"/>
<dbReference type="InterPro" id="IPR056955">
    <property type="entry name" value="ORC-CDC6-like"/>
</dbReference>
<dbReference type="EMBL" id="JWYV01000001">
    <property type="protein sequence ID" value="KKD01524.1"/>
    <property type="molecule type" value="Genomic_DNA"/>
</dbReference>
<gene>
    <name evidence="1" type="ORF">KY46_01510</name>
</gene>
<dbReference type="Proteomes" id="UP000033633">
    <property type="component" value="Unassembled WGS sequence"/>
</dbReference>
<reference evidence="1 2" key="1">
    <citation type="submission" date="2014-12" db="EMBL/GenBank/DDBJ databases">
        <title>Mercury Reductase activity and rhizosphere competence traits in the genome of root associated Photobacterium halotolerans MELD1.</title>
        <authorList>
            <person name="Mathew D.C."/>
            <person name="Huang C.-C."/>
        </authorList>
    </citation>
    <scope>NUCLEOTIDE SEQUENCE [LARGE SCALE GENOMIC DNA]</scope>
    <source>
        <strain evidence="1 2">MELD1</strain>
    </source>
</reference>
<organism evidence="1 2">
    <name type="scientific">Photobacterium halotolerans</name>
    <dbReference type="NCBI Taxonomy" id="265726"/>
    <lineage>
        <taxon>Bacteria</taxon>
        <taxon>Pseudomonadati</taxon>
        <taxon>Pseudomonadota</taxon>
        <taxon>Gammaproteobacteria</taxon>
        <taxon>Vibrionales</taxon>
        <taxon>Vibrionaceae</taxon>
        <taxon>Photobacterium</taxon>
    </lineage>
</organism>
<protein>
    <submittedName>
        <fullName evidence="1">Uncharacterized protein</fullName>
    </submittedName>
</protein>
<name>A0A0F5VHD0_9GAMM</name>
<dbReference type="PATRIC" id="fig|265726.11.peg.322"/>
<accession>A0A0F5VHD0</accession>
<comment type="caution">
    <text evidence="1">The sequence shown here is derived from an EMBL/GenBank/DDBJ whole genome shotgun (WGS) entry which is preliminary data.</text>
</comment>
<dbReference type="STRING" id="265726.KY46_01510"/>
<dbReference type="Pfam" id="PF24389">
    <property type="entry name" value="ORC-CDC6-like"/>
    <property type="match status" value="1"/>
</dbReference>